<feature type="compositionally biased region" description="Basic and acidic residues" evidence="1">
    <location>
        <begin position="40"/>
        <end position="74"/>
    </location>
</feature>
<evidence type="ECO:0000313" key="3">
    <source>
        <dbReference type="Proteomes" id="UP000275267"/>
    </source>
</evidence>
<protein>
    <submittedName>
        <fullName evidence="2">HAT family dimerization domain containing protein</fullName>
    </submittedName>
</protein>
<organism evidence="2 3">
    <name type="scientific">Panicum miliaceum</name>
    <name type="common">Proso millet</name>
    <name type="synonym">Broomcorn millet</name>
    <dbReference type="NCBI Taxonomy" id="4540"/>
    <lineage>
        <taxon>Eukaryota</taxon>
        <taxon>Viridiplantae</taxon>
        <taxon>Streptophyta</taxon>
        <taxon>Embryophyta</taxon>
        <taxon>Tracheophyta</taxon>
        <taxon>Spermatophyta</taxon>
        <taxon>Magnoliopsida</taxon>
        <taxon>Liliopsida</taxon>
        <taxon>Poales</taxon>
        <taxon>Poaceae</taxon>
        <taxon>PACMAD clade</taxon>
        <taxon>Panicoideae</taxon>
        <taxon>Panicodae</taxon>
        <taxon>Paniceae</taxon>
        <taxon>Panicinae</taxon>
        <taxon>Panicum</taxon>
        <taxon>Panicum sect. Panicum</taxon>
    </lineage>
</organism>
<sequence length="84" mass="9633">MTFESRSCLLRVRNRNHESGAQKHKRQRRVEQVVQSQKGAIDRFVVRESPARTEHQTLHSDGDGNHRDNTDNVEVHTSVVDSGD</sequence>
<accession>A0A3L6PF35</accession>
<keyword evidence="3" id="KW-1185">Reference proteome</keyword>
<dbReference type="EMBL" id="PQIB02000018">
    <property type="protein sequence ID" value="RLM55468.1"/>
    <property type="molecule type" value="Genomic_DNA"/>
</dbReference>
<name>A0A3L6PF35_PANMI</name>
<evidence type="ECO:0000256" key="1">
    <source>
        <dbReference type="SAM" id="MobiDB-lite"/>
    </source>
</evidence>
<reference evidence="3" key="1">
    <citation type="journal article" date="2019" name="Nat. Commun.">
        <title>The genome of broomcorn millet.</title>
        <authorList>
            <person name="Zou C."/>
            <person name="Miki D."/>
            <person name="Li D."/>
            <person name="Tang Q."/>
            <person name="Xiao L."/>
            <person name="Rajput S."/>
            <person name="Deng P."/>
            <person name="Jia W."/>
            <person name="Huang R."/>
            <person name="Zhang M."/>
            <person name="Sun Y."/>
            <person name="Hu J."/>
            <person name="Fu X."/>
            <person name="Schnable P.S."/>
            <person name="Li F."/>
            <person name="Zhang H."/>
            <person name="Feng B."/>
            <person name="Zhu X."/>
            <person name="Liu R."/>
            <person name="Schnable J.C."/>
            <person name="Zhu J.-K."/>
            <person name="Zhang H."/>
        </authorList>
    </citation>
    <scope>NUCLEOTIDE SEQUENCE [LARGE SCALE GENOMIC DNA]</scope>
</reference>
<evidence type="ECO:0000313" key="2">
    <source>
        <dbReference type="EMBL" id="RLM55468.1"/>
    </source>
</evidence>
<comment type="caution">
    <text evidence="2">The sequence shown here is derived from an EMBL/GenBank/DDBJ whole genome shotgun (WGS) entry which is preliminary data.</text>
</comment>
<gene>
    <name evidence="2" type="ORF">C2845_PM10G10050</name>
</gene>
<dbReference type="Proteomes" id="UP000275267">
    <property type="component" value="Unassembled WGS sequence"/>
</dbReference>
<dbReference type="AlphaFoldDB" id="A0A3L6PF35"/>
<proteinExistence type="predicted"/>
<feature type="region of interest" description="Disordered" evidence="1">
    <location>
        <begin position="14"/>
        <end position="84"/>
    </location>
</feature>